<feature type="region of interest" description="Disordered" evidence="4">
    <location>
        <begin position="258"/>
        <end position="278"/>
    </location>
</feature>
<organism evidence="6 7">
    <name type="scientific">Tricholomella constricta</name>
    <dbReference type="NCBI Taxonomy" id="117010"/>
    <lineage>
        <taxon>Eukaryota</taxon>
        <taxon>Fungi</taxon>
        <taxon>Dikarya</taxon>
        <taxon>Basidiomycota</taxon>
        <taxon>Agaricomycotina</taxon>
        <taxon>Agaricomycetes</taxon>
        <taxon>Agaricomycetidae</taxon>
        <taxon>Agaricales</taxon>
        <taxon>Tricholomatineae</taxon>
        <taxon>Lyophyllaceae</taxon>
        <taxon>Tricholomella</taxon>
    </lineage>
</organism>
<dbReference type="EMBL" id="JAACJP010000042">
    <property type="protein sequence ID" value="KAF5372671.1"/>
    <property type="molecule type" value="Genomic_DNA"/>
</dbReference>
<dbReference type="InterPro" id="IPR038765">
    <property type="entry name" value="Papain-like_cys_pep_sf"/>
</dbReference>
<dbReference type="Gene3D" id="3.40.395.10">
    <property type="entry name" value="Adenoviral Proteinase, Chain A"/>
    <property type="match status" value="1"/>
</dbReference>
<dbReference type="Pfam" id="PF02902">
    <property type="entry name" value="Peptidase_C48"/>
    <property type="match status" value="1"/>
</dbReference>
<feature type="region of interest" description="Disordered" evidence="4">
    <location>
        <begin position="309"/>
        <end position="356"/>
    </location>
</feature>
<comment type="similarity">
    <text evidence="1">Belongs to the peptidase C48 family.</text>
</comment>
<evidence type="ECO:0000259" key="5">
    <source>
        <dbReference type="Pfam" id="PF02902"/>
    </source>
</evidence>
<accession>A0A8H5GX36</accession>
<dbReference type="AlphaFoldDB" id="A0A8H5GX36"/>
<comment type="caution">
    <text evidence="6">The sequence shown here is derived from an EMBL/GenBank/DDBJ whole genome shotgun (WGS) entry which is preliminary data.</text>
</comment>
<dbReference type="GO" id="GO:0019783">
    <property type="term" value="F:ubiquitin-like protein peptidase activity"/>
    <property type="evidence" value="ECO:0007669"/>
    <property type="project" value="UniProtKB-ARBA"/>
</dbReference>
<evidence type="ECO:0000256" key="4">
    <source>
        <dbReference type="SAM" id="MobiDB-lite"/>
    </source>
</evidence>
<sequence length="1278" mass="142653">MVRLTVEDENLKGVRKVRNAEYDRQDLLSIVEGTKCPASVLDAYGALYQANCEVQLGDYAWCVFSSRLGPLVSGVRPEGSVYGTIKEHILAASHTGTPDELISKTRWVVPLCGGDPLHWVLAWVDYSKREIGMFDSIPELGSSSWAEPLLLSILDKIRETLNACPIVWNDGGWSRIVAGPSLLQRQFDVWSCGIFAMMALQALTQDDTEWRDVGDDHKFAMRELMLKTLLEIPARHAPVIEDDCRNYTIIETGPNSFEAVSEDDPEFLPGSTPSVTPSHFDQSKLTVITGPKLFGALSKSAATAGDAFSALDGSSKKRPHSDGVDDGYNTEDEKSKKQRSRAAQIPRRNKKSNAERRAVLENDEWTLEAETQRVKCRGCTKWIALQGGSRTYDLKNWVEHKKSCSQITGTVTRRIRFNQTAATFEPPAGVKPLSSYFVTKPPRELCSNPLRITPTSPSSSTKPGTYTTQRVAATPSIGNIFVRAAPKLPVSSKPVKPSPSFICQHLSGPRYNEYILRAKVRSLGGISFEFRARAIRQLTPWKNHPPLTEDRTKYKVQMPLPPSNVGTAVPEDGNLHVPFQAWTLAEKKRLDNFLEAFARWEVNTVDGFVRSTHCEKTTQNSSRVCVKCMAVAKDTVFLRAVQRKNNEAQLPLDEQHAIHVKREKFGPQTFTTHEARKLQQKMDDPLVFNLWSDLQHGREGKVFINLYRQVREGKLKGFASFTAVCEVLSEQVQRQTSDNPNLKYGIRYPQDYMNFMTLLRSYGSNSARQFGIITGALGGPSFRSMRRLIANSEDALQNPALIFENMARVKRFVDLRKYTGPIAVAGDCTKVRPRLTYSNDYGGHILGSILPLSECEVDDIDDIDEIIKRVKALNAMATQVPLPEYEPVVVALVPTTGKEAALDIHQQHMQILKMAEKLGLQIVALGADAAACELAAQSLMDAEVTDCPHLTYEYPLYGLSLRVPVFSVTGPLVSVSDPPHARKTARNQAQHGTKTASMGVGHFVNKSLVDLCSTPGSGMMLRDVKDTDKQDDGAARRLFHHSALTACTLKSADGKDDNIKDGCQGIFVYLFIFGSLFDAWMNRRMSVNDRVLLALRARFFLHLWRQHIVTMSNRFPDLYSLKRSFISPASFNIFNRLCDTLIELALVFSRHYPTHPFCPWLLGTDFVEHFFGLSRGTDSTGTEEDLDEDIDMEVQQAPLFSCHPSPSMLTHLHTHSPALHLLYNLGNTAFIPKVDPRSSHRTLTDAAAKRWLAFTNPQAQKVLTILIPARKAVSSVDT</sequence>
<protein>
    <recommendedName>
        <fullName evidence="5">Ubiquitin-like protease family profile domain-containing protein</fullName>
    </recommendedName>
</protein>
<dbReference type="OrthoDB" id="2436145at2759"/>
<keyword evidence="2" id="KW-0645">Protease</keyword>
<evidence type="ECO:0000313" key="7">
    <source>
        <dbReference type="Proteomes" id="UP000565441"/>
    </source>
</evidence>
<dbReference type="GO" id="GO:0006508">
    <property type="term" value="P:proteolysis"/>
    <property type="evidence" value="ECO:0007669"/>
    <property type="project" value="UniProtKB-KW"/>
</dbReference>
<reference evidence="6 7" key="1">
    <citation type="journal article" date="2020" name="ISME J.">
        <title>Uncovering the hidden diversity of litter-decomposition mechanisms in mushroom-forming fungi.</title>
        <authorList>
            <person name="Floudas D."/>
            <person name="Bentzer J."/>
            <person name="Ahren D."/>
            <person name="Johansson T."/>
            <person name="Persson P."/>
            <person name="Tunlid A."/>
        </authorList>
    </citation>
    <scope>NUCLEOTIDE SEQUENCE [LARGE SCALE GENOMIC DNA]</scope>
    <source>
        <strain evidence="6 7">CBS 661.87</strain>
    </source>
</reference>
<evidence type="ECO:0000256" key="3">
    <source>
        <dbReference type="ARBA" id="ARBA00022801"/>
    </source>
</evidence>
<evidence type="ECO:0000256" key="1">
    <source>
        <dbReference type="ARBA" id="ARBA00005234"/>
    </source>
</evidence>
<gene>
    <name evidence="6" type="ORF">D9615_009847</name>
</gene>
<dbReference type="InterPro" id="IPR003653">
    <property type="entry name" value="Peptidase_C48_C"/>
</dbReference>
<feature type="domain" description="Ubiquitin-like protease family profile" evidence="5">
    <location>
        <begin position="108"/>
        <end position="213"/>
    </location>
</feature>
<evidence type="ECO:0000313" key="6">
    <source>
        <dbReference type="EMBL" id="KAF5372671.1"/>
    </source>
</evidence>
<proteinExistence type="inferred from homology"/>
<name>A0A8H5GX36_9AGAR</name>
<dbReference type="SUPFAM" id="SSF54001">
    <property type="entry name" value="Cysteine proteinases"/>
    <property type="match status" value="1"/>
</dbReference>
<dbReference type="Proteomes" id="UP000565441">
    <property type="component" value="Unassembled WGS sequence"/>
</dbReference>
<dbReference type="GO" id="GO:0008234">
    <property type="term" value="F:cysteine-type peptidase activity"/>
    <property type="evidence" value="ECO:0007669"/>
    <property type="project" value="InterPro"/>
</dbReference>
<evidence type="ECO:0000256" key="2">
    <source>
        <dbReference type="ARBA" id="ARBA00022670"/>
    </source>
</evidence>
<keyword evidence="7" id="KW-1185">Reference proteome</keyword>
<keyword evidence="3" id="KW-0378">Hydrolase</keyword>